<dbReference type="EMBL" id="LR134476">
    <property type="protein sequence ID" value="VEI13305.1"/>
    <property type="molecule type" value="Genomic_DNA"/>
</dbReference>
<dbReference type="RefSeq" id="WP_126416433.1">
    <property type="nucleotide sequence ID" value="NZ_LR134476.1"/>
</dbReference>
<evidence type="ECO:0000256" key="1">
    <source>
        <dbReference type="SAM" id="MobiDB-lite"/>
    </source>
</evidence>
<dbReference type="KEGG" id="tbw:NCTC13354_01017"/>
<evidence type="ECO:0000256" key="3">
    <source>
        <dbReference type="SAM" id="SignalP"/>
    </source>
</evidence>
<evidence type="ECO:0000313" key="4">
    <source>
        <dbReference type="EMBL" id="VEI13305.1"/>
    </source>
</evidence>
<feature type="region of interest" description="Disordered" evidence="1">
    <location>
        <begin position="304"/>
        <end position="323"/>
    </location>
</feature>
<sequence>MKKLTTGLIALALAAFGLVPGAAATQNDPEQADPALTQVVESDENIVEPGNPVEISAGHIDLGPKFIDGTFTLMARDDTAIEPVWRQLDDVVFRVSDAAKLELPKDDPDYDFINADGEVWVVPQSEIRNVVWLGWSTQDPELIEKIEGGVSLVYGGHEGDGDMHVFVQAGNFTGPQQLWNSTTEAAQPIHVEANSHAHSNWVFTKPGIHLMRLTAQAKLADGTTVEDTRILRFAVGDAADAQAALEAKWSTENLPETVADVAEPSELDQSSSVPLYIGIGLLVLAVGAVAGVALMRSRSAKQRDAAERAVVGNDSHHETGGVQ</sequence>
<keyword evidence="5" id="KW-1185">Reference proteome</keyword>
<reference evidence="4 5" key="1">
    <citation type="submission" date="2018-12" db="EMBL/GenBank/DDBJ databases">
        <authorList>
            <consortium name="Pathogen Informatics"/>
        </authorList>
    </citation>
    <scope>NUCLEOTIDE SEQUENCE [LARGE SCALE GENOMIC DNA]</scope>
    <source>
        <strain evidence="4 5">NCTC13354</strain>
    </source>
</reference>
<feature type="chain" id="PRO_5038709610" evidence="3">
    <location>
        <begin position="25"/>
        <end position="323"/>
    </location>
</feature>
<dbReference type="NCBIfam" id="TIGR03769">
    <property type="entry name" value="P_ac_wall_RPT"/>
    <property type="match status" value="1"/>
</dbReference>
<dbReference type="OrthoDB" id="4424311at2"/>
<evidence type="ECO:0000256" key="2">
    <source>
        <dbReference type="SAM" id="Phobius"/>
    </source>
</evidence>
<dbReference type="NCBIfam" id="NF038134">
    <property type="entry name" value="choice_anch_M"/>
    <property type="match status" value="1"/>
</dbReference>
<keyword evidence="3" id="KW-0732">Signal</keyword>
<dbReference type="AlphaFoldDB" id="A0A448PED6"/>
<accession>A0A448PED6</accession>
<organism evidence="4 5">
    <name type="scientific">Trueperella bialowiezensis</name>
    <dbReference type="NCBI Taxonomy" id="312285"/>
    <lineage>
        <taxon>Bacteria</taxon>
        <taxon>Bacillati</taxon>
        <taxon>Actinomycetota</taxon>
        <taxon>Actinomycetes</taxon>
        <taxon>Actinomycetales</taxon>
        <taxon>Actinomycetaceae</taxon>
        <taxon>Trueperella</taxon>
    </lineage>
</organism>
<gene>
    <name evidence="4" type="ORF">NCTC13354_01017</name>
</gene>
<evidence type="ECO:0000313" key="5">
    <source>
        <dbReference type="Proteomes" id="UP000269542"/>
    </source>
</evidence>
<dbReference type="Proteomes" id="UP000269542">
    <property type="component" value="Chromosome"/>
</dbReference>
<feature type="transmembrane region" description="Helical" evidence="2">
    <location>
        <begin position="273"/>
        <end position="294"/>
    </location>
</feature>
<keyword evidence="2" id="KW-0472">Membrane</keyword>
<keyword evidence="2" id="KW-0812">Transmembrane</keyword>
<keyword evidence="2" id="KW-1133">Transmembrane helix</keyword>
<proteinExistence type="predicted"/>
<protein>
    <submittedName>
        <fullName evidence="4">Putative ABC transporter-associated repeat protein</fullName>
    </submittedName>
</protein>
<feature type="signal peptide" evidence="3">
    <location>
        <begin position="1"/>
        <end position="24"/>
    </location>
</feature>
<feature type="compositionally biased region" description="Basic and acidic residues" evidence="1">
    <location>
        <begin position="314"/>
        <end position="323"/>
    </location>
</feature>
<name>A0A448PED6_9ACTO</name>
<dbReference type="InterPro" id="IPR022435">
    <property type="entry name" value="Surface-anchored_actinobac"/>
</dbReference>